<dbReference type="Proteomes" id="UP001144204">
    <property type="component" value="Unassembled WGS sequence"/>
</dbReference>
<evidence type="ECO:0000313" key="3">
    <source>
        <dbReference type="Proteomes" id="UP001144204"/>
    </source>
</evidence>
<evidence type="ECO:0000256" key="1">
    <source>
        <dbReference type="SAM" id="SignalP"/>
    </source>
</evidence>
<sequence>MKKLVQVLTVLSIGLLAFVGSNRANQASAKGVHHHVQTTLKAYPKNLRKTWYHYVGKFNGKNYYNKYSFNAHQMKETLYFRHNNKISEFHTVNPLKSHPVNYEVPFKEIMHTPKSEMNWDIANNEKMNGRKYINVTGWFAGAGNGNFFNVSNQKVNGKSTKMLADGTGISAWMDAKRSFYFNSKLAARHAVNQHFDHFDYYA</sequence>
<keyword evidence="3" id="KW-1185">Reference proteome</keyword>
<protein>
    <submittedName>
        <fullName evidence="2">Uncharacterized protein</fullName>
    </submittedName>
</protein>
<proteinExistence type="predicted"/>
<organism evidence="2 3">
    <name type="scientific">Philodulcilactobacillus myokoensis</name>
    <dbReference type="NCBI Taxonomy" id="2929573"/>
    <lineage>
        <taxon>Bacteria</taxon>
        <taxon>Bacillati</taxon>
        <taxon>Bacillota</taxon>
        <taxon>Bacilli</taxon>
        <taxon>Lactobacillales</taxon>
        <taxon>Lactobacillaceae</taxon>
        <taxon>Philodulcilactobacillus</taxon>
    </lineage>
</organism>
<dbReference type="AlphaFoldDB" id="A0A9W6AZU8"/>
<dbReference type="EMBL" id="BRPL01000002">
    <property type="protein sequence ID" value="GLB46036.1"/>
    <property type="molecule type" value="Genomic_DNA"/>
</dbReference>
<name>A0A9W6AZU8_9LACO</name>
<reference evidence="2" key="1">
    <citation type="submission" date="2022-07" db="EMBL/GenBank/DDBJ databases">
        <authorList>
            <person name="Kouya T."/>
            <person name="Ishiyama Y."/>
        </authorList>
    </citation>
    <scope>NUCLEOTIDE SEQUENCE</scope>
    <source>
        <strain evidence="2">WR16-4</strain>
    </source>
</reference>
<gene>
    <name evidence="2" type="ORF">WR164_00150</name>
</gene>
<feature type="chain" id="PRO_5040869647" evidence="1">
    <location>
        <begin position="27"/>
        <end position="202"/>
    </location>
</feature>
<accession>A0A9W6AZU8</accession>
<reference evidence="2" key="2">
    <citation type="journal article" date="2023" name="PLoS ONE">
        <title>Philodulcilactobacillus myokoensis gen. nov., sp. nov., a fructophilic, acidophilic, and agar-phobic lactic acid bacterium isolated from fermented vegetable extracts.</title>
        <authorList>
            <person name="Kouya T."/>
            <person name="Ishiyama Y."/>
            <person name="Ohashi S."/>
            <person name="Kumakubo R."/>
            <person name="Yamazaki T."/>
            <person name="Otaki T."/>
        </authorList>
    </citation>
    <scope>NUCLEOTIDE SEQUENCE</scope>
    <source>
        <strain evidence="2">WR16-4</strain>
    </source>
</reference>
<feature type="signal peptide" evidence="1">
    <location>
        <begin position="1"/>
        <end position="26"/>
    </location>
</feature>
<keyword evidence="1" id="KW-0732">Signal</keyword>
<evidence type="ECO:0000313" key="2">
    <source>
        <dbReference type="EMBL" id="GLB46036.1"/>
    </source>
</evidence>
<comment type="caution">
    <text evidence="2">The sequence shown here is derived from an EMBL/GenBank/DDBJ whole genome shotgun (WGS) entry which is preliminary data.</text>
</comment>
<dbReference type="RefSeq" id="WP_286135497.1">
    <property type="nucleotide sequence ID" value="NZ_BRPL01000002.1"/>
</dbReference>